<dbReference type="EMBL" id="CP036279">
    <property type="protein sequence ID" value="QDU64552.1"/>
    <property type="molecule type" value="Genomic_DNA"/>
</dbReference>
<dbReference type="Proteomes" id="UP000317093">
    <property type="component" value="Chromosome"/>
</dbReference>
<keyword evidence="5" id="KW-1185">Reference proteome</keyword>
<dbReference type="InterPro" id="IPR012737">
    <property type="entry name" value="DhaK_L_YcgS"/>
</dbReference>
<dbReference type="PANTHER" id="PTHR28629:SF4">
    <property type="entry name" value="TRIOKINASE_FMN CYCLASE"/>
    <property type="match status" value="1"/>
</dbReference>
<dbReference type="PANTHER" id="PTHR28629">
    <property type="entry name" value="TRIOKINASE/FMN CYCLASE"/>
    <property type="match status" value="1"/>
</dbReference>
<dbReference type="GO" id="GO:0004371">
    <property type="term" value="F:glycerone kinase activity"/>
    <property type="evidence" value="ECO:0007669"/>
    <property type="project" value="InterPro"/>
</dbReference>
<dbReference type="SUPFAM" id="SSF101473">
    <property type="entry name" value="DhaL-like"/>
    <property type="match status" value="1"/>
</dbReference>
<protein>
    <submittedName>
        <fullName evidence="4">PTS-dependent dihydroxyacetone kinase, ADP-binding subunit DhaL</fullName>
        <ecNumber evidence="4">2.7.-.-</ecNumber>
    </submittedName>
</protein>
<evidence type="ECO:0000313" key="4">
    <source>
        <dbReference type="EMBL" id="QDU64552.1"/>
    </source>
</evidence>
<organism evidence="4 5">
    <name type="scientific">Kolteria novifilia</name>
    <dbReference type="NCBI Taxonomy" id="2527975"/>
    <lineage>
        <taxon>Bacteria</taxon>
        <taxon>Pseudomonadati</taxon>
        <taxon>Planctomycetota</taxon>
        <taxon>Planctomycetia</taxon>
        <taxon>Kolteriales</taxon>
        <taxon>Kolteriaceae</taxon>
        <taxon>Kolteria</taxon>
    </lineage>
</organism>
<evidence type="ECO:0000256" key="1">
    <source>
        <dbReference type="ARBA" id="ARBA00022679"/>
    </source>
</evidence>
<feature type="domain" description="DhaL" evidence="3">
    <location>
        <begin position="5"/>
        <end position="205"/>
    </location>
</feature>
<dbReference type="Gene3D" id="1.25.40.340">
    <property type="match status" value="1"/>
</dbReference>
<keyword evidence="1 4" id="KW-0808">Transferase</keyword>
<dbReference type="Pfam" id="PF02734">
    <property type="entry name" value="Dak2"/>
    <property type="match status" value="1"/>
</dbReference>
<proteinExistence type="predicted"/>
<dbReference type="NCBIfam" id="TIGR02365">
    <property type="entry name" value="dha_L_ycgS"/>
    <property type="match status" value="1"/>
</dbReference>
<dbReference type="InterPro" id="IPR050861">
    <property type="entry name" value="Dihydroxyacetone_Kinase"/>
</dbReference>
<sequence length="212" mass="22478">MLCRDQVEAWIRAFAGAIADQKEYLTQLDTAIGDADHGTNLDRGFRKVLERLDDWRQGGIGKLLQEVGMTLIATVGGASGPLYGTFFVRAAAAAGSGESLIDAEAAEMFSQGVDGVAQRGRAELGDKTMVDVLVPARDAWMAATKEGTSLAEAVERAVGVAAEARDATGPMLARRGRASYLGERSRGHIDPGAASAHLMLQSLMLTIEREDS</sequence>
<dbReference type="InterPro" id="IPR036117">
    <property type="entry name" value="DhaL_dom_sf"/>
</dbReference>
<dbReference type="PROSITE" id="PS51480">
    <property type="entry name" value="DHAL"/>
    <property type="match status" value="1"/>
</dbReference>
<keyword evidence="2 4" id="KW-0418">Kinase</keyword>
<dbReference type="EC" id="2.7.-.-" evidence="4"/>
<accession>A0A518BC45</accession>
<gene>
    <name evidence="4" type="primary">dhaL</name>
    <name evidence="4" type="ORF">Pan216_54420</name>
</gene>
<dbReference type="GO" id="GO:0005829">
    <property type="term" value="C:cytosol"/>
    <property type="evidence" value="ECO:0007669"/>
    <property type="project" value="TreeGrafter"/>
</dbReference>
<reference evidence="4 5" key="1">
    <citation type="submission" date="2019-02" db="EMBL/GenBank/DDBJ databases">
        <title>Deep-cultivation of Planctomycetes and their phenomic and genomic characterization uncovers novel biology.</title>
        <authorList>
            <person name="Wiegand S."/>
            <person name="Jogler M."/>
            <person name="Boedeker C."/>
            <person name="Pinto D."/>
            <person name="Vollmers J."/>
            <person name="Rivas-Marin E."/>
            <person name="Kohn T."/>
            <person name="Peeters S.H."/>
            <person name="Heuer A."/>
            <person name="Rast P."/>
            <person name="Oberbeckmann S."/>
            <person name="Bunk B."/>
            <person name="Jeske O."/>
            <person name="Meyerdierks A."/>
            <person name="Storesund J.E."/>
            <person name="Kallscheuer N."/>
            <person name="Luecker S."/>
            <person name="Lage O.M."/>
            <person name="Pohl T."/>
            <person name="Merkel B.J."/>
            <person name="Hornburger P."/>
            <person name="Mueller R.-W."/>
            <person name="Bruemmer F."/>
            <person name="Labrenz M."/>
            <person name="Spormann A.M."/>
            <person name="Op den Camp H."/>
            <person name="Overmann J."/>
            <person name="Amann R."/>
            <person name="Jetten M.S.M."/>
            <person name="Mascher T."/>
            <person name="Medema M.H."/>
            <person name="Devos D.P."/>
            <person name="Kaster A.-K."/>
            <person name="Ovreas L."/>
            <person name="Rohde M."/>
            <person name="Galperin M.Y."/>
            <person name="Jogler C."/>
        </authorList>
    </citation>
    <scope>NUCLEOTIDE SEQUENCE [LARGE SCALE GENOMIC DNA]</scope>
    <source>
        <strain evidence="4 5">Pan216</strain>
    </source>
</reference>
<dbReference type="KEGG" id="knv:Pan216_54420"/>
<dbReference type="RefSeq" id="WP_145262833.1">
    <property type="nucleotide sequence ID" value="NZ_CP036279.1"/>
</dbReference>
<dbReference type="InterPro" id="IPR004007">
    <property type="entry name" value="DhaL_dom"/>
</dbReference>
<dbReference type="OrthoDB" id="9800291at2"/>
<dbReference type="FunFam" id="1.25.40.340:FF:000002">
    <property type="entry name" value="Dihydroxyacetone kinase, L subunit"/>
    <property type="match status" value="1"/>
</dbReference>
<dbReference type="GO" id="GO:0019563">
    <property type="term" value="P:glycerol catabolic process"/>
    <property type="evidence" value="ECO:0007669"/>
    <property type="project" value="TreeGrafter"/>
</dbReference>
<evidence type="ECO:0000259" key="3">
    <source>
        <dbReference type="PROSITE" id="PS51480"/>
    </source>
</evidence>
<evidence type="ECO:0000256" key="2">
    <source>
        <dbReference type="ARBA" id="ARBA00022777"/>
    </source>
</evidence>
<dbReference type="AlphaFoldDB" id="A0A518BC45"/>
<evidence type="ECO:0000313" key="5">
    <source>
        <dbReference type="Proteomes" id="UP000317093"/>
    </source>
</evidence>
<dbReference type="SMART" id="SM01120">
    <property type="entry name" value="Dak2"/>
    <property type="match status" value="1"/>
</dbReference>
<name>A0A518BC45_9BACT</name>